<feature type="domain" description="Small ribosomal subunit protein uS4 N-terminal" evidence="10">
    <location>
        <begin position="38"/>
        <end position="91"/>
    </location>
</feature>
<dbReference type="PROSITE" id="PS00632">
    <property type="entry name" value="RIBOSOMAL_S4"/>
    <property type="match status" value="1"/>
</dbReference>
<dbReference type="PANTHER" id="PTHR11831">
    <property type="entry name" value="30S 40S RIBOSOMAL PROTEIN"/>
    <property type="match status" value="1"/>
</dbReference>
<comment type="similarity">
    <text evidence="1 8">Belongs to the universal ribosomal protein uS4 family.</text>
</comment>
<evidence type="ECO:0000256" key="2">
    <source>
        <dbReference type="ARBA" id="ARBA00022730"/>
    </source>
</evidence>
<dbReference type="PANTHER" id="PTHR11831:SF4">
    <property type="entry name" value="SMALL RIBOSOMAL SUBUNIT PROTEIN US4M"/>
    <property type="match status" value="1"/>
</dbReference>
<dbReference type="SMART" id="SM01390">
    <property type="entry name" value="Ribosomal_S4"/>
    <property type="match status" value="1"/>
</dbReference>
<evidence type="ECO:0000259" key="9">
    <source>
        <dbReference type="SMART" id="SM00363"/>
    </source>
</evidence>
<evidence type="ECO:0000256" key="4">
    <source>
        <dbReference type="ARBA" id="ARBA00022980"/>
    </source>
</evidence>
<dbReference type="SUPFAM" id="SSF55174">
    <property type="entry name" value="Alpha-L RNA-binding motif"/>
    <property type="match status" value="1"/>
</dbReference>
<organism evidence="11">
    <name type="scientific">prasinophyte sp. MBIC10622</name>
    <dbReference type="NCBI Taxonomy" id="156113"/>
    <lineage>
        <taxon>Eukaryota</taxon>
        <taxon>Viridiplantae</taxon>
        <taxon>Chlorophyta</taxon>
    </lineage>
</organism>
<keyword evidence="11" id="KW-0496">Mitochondrion</keyword>
<evidence type="ECO:0000259" key="10">
    <source>
        <dbReference type="SMART" id="SM01390"/>
    </source>
</evidence>
<dbReference type="Gene3D" id="3.10.290.10">
    <property type="entry name" value="RNA-binding S4 domain"/>
    <property type="match status" value="1"/>
</dbReference>
<geneLocation type="mitochondrion" evidence="11"/>
<accession>A0A650AKJ3</accession>
<keyword evidence="5 8" id="KW-0687">Ribonucleoprotein</keyword>
<proteinExistence type="inferred from homology"/>
<dbReference type="EMBL" id="MN662311">
    <property type="protein sequence ID" value="QGN73932.1"/>
    <property type="molecule type" value="Genomic_DNA"/>
</dbReference>
<reference evidence="11" key="1">
    <citation type="submission" date="2019-11" db="EMBL/GenBank/DDBJ databases">
        <title>Complete mitogenomes of the marine picoplanktonic green algae Prasinoderma sp. MBIC 10622 and Prasinococcus capsulatus CCMP 1194 (Palmophyllophyceae).</title>
        <authorList>
            <person name="Turmel M."/>
            <person name="Otis C."/>
            <person name="Lemieux C."/>
        </authorList>
    </citation>
    <scope>NUCLEOTIDE SEQUENCE</scope>
</reference>
<gene>
    <name evidence="11" type="primary">rps4</name>
</gene>
<evidence type="ECO:0000256" key="6">
    <source>
        <dbReference type="ARBA" id="ARBA00035158"/>
    </source>
</evidence>
<dbReference type="GO" id="GO:0015935">
    <property type="term" value="C:small ribosomal subunit"/>
    <property type="evidence" value="ECO:0007669"/>
    <property type="project" value="TreeGrafter"/>
</dbReference>
<name>A0A650AKJ3_9CHLO</name>
<dbReference type="SMART" id="SM00363">
    <property type="entry name" value="S4"/>
    <property type="match status" value="1"/>
</dbReference>
<dbReference type="Gene3D" id="1.10.1050.10">
    <property type="entry name" value="Ribosomal Protein S4 Delta 41, Chain A, domain 1"/>
    <property type="match status" value="1"/>
</dbReference>
<dbReference type="Pfam" id="PF00163">
    <property type="entry name" value="Ribosomal_S4"/>
    <property type="match status" value="1"/>
</dbReference>
<dbReference type="CDD" id="cd00165">
    <property type="entry name" value="S4"/>
    <property type="match status" value="1"/>
</dbReference>
<dbReference type="InterPro" id="IPR022801">
    <property type="entry name" value="Ribosomal_uS4"/>
</dbReference>
<keyword evidence="2 7" id="KW-0699">rRNA-binding</keyword>
<dbReference type="GO" id="GO:0019843">
    <property type="term" value="F:rRNA binding"/>
    <property type="evidence" value="ECO:0007669"/>
    <property type="project" value="UniProtKB-KW"/>
</dbReference>
<protein>
    <recommendedName>
        <fullName evidence="6">Small ribosomal subunit protein uS4c</fullName>
    </recommendedName>
</protein>
<keyword evidence="3 7" id="KW-0694">RNA-binding</keyword>
<dbReference type="PROSITE" id="PS50889">
    <property type="entry name" value="S4"/>
    <property type="match status" value="1"/>
</dbReference>
<dbReference type="NCBIfam" id="NF003717">
    <property type="entry name" value="PRK05327.1"/>
    <property type="match status" value="1"/>
</dbReference>
<feature type="domain" description="RNA-binding S4" evidence="9">
    <location>
        <begin position="92"/>
        <end position="155"/>
    </location>
</feature>
<dbReference type="InterPro" id="IPR002942">
    <property type="entry name" value="S4_RNA-bd"/>
</dbReference>
<evidence type="ECO:0000256" key="7">
    <source>
        <dbReference type="PROSITE-ProRule" id="PRU00182"/>
    </source>
</evidence>
<evidence type="ECO:0000256" key="5">
    <source>
        <dbReference type="ARBA" id="ARBA00023274"/>
    </source>
</evidence>
<dbReference type="GO" id="GO:0003735">
    <property type="term" value="F:structural constituent of ribosome"/>
    <property type="evidence" value="ECO:0007669"/>
    <property type="project" value="TreeGrafter"/>
</dbReference>
<evidence type="ECO:0000256" key="1">
    <source>
        <dbReference type="ARBA" id="ARBA00007465"/>
    </source>
</evidence>
<evidence type="ECO:0000256" key="8">
    <source>
        <dbReference type="RuleBase" id="RU003699"/>
    </source>
</evidence>
<dbReference type="InterPro" id="IPR036986">
    <property type="entry name" value="S4_RNA-bd_sf"/>
</dbReference>
<evidence type="ECO:0000256" key="3">
    <source>
        <dbReference type="ARBA" id="ARBA00022884"/>
    </source>
</evidence>
<keyword evidence="4 8" id="KW-0689">Ribosomal protein</keyword>
<dbReference type="InterPro" id="IPR018079">
    <property type="entry name" value="Ribosomal_uS4_CS"/>
</dbReference>
<dbReference type="GO" id="GO:0042274">
    <property type="term" value="P:ribosomal small subunit biogenesis"/>
    <property type="evidence" value="ECO:0007669"/>
    <property type="project" value="TreeGrafter"/>
</dbReference>
<dbReference type="AlphaFoldDB" id="A0A650AKJ3"/>
<evidence type="ECO:0000313" key="11">
    <source>
        <dbReference type="EMBL" id="QGN73932.1"/>
    </source>
</evidence>
<sequence length="211" mass="24310">MGNRVQTRLKVSQKHHAVLWPHKKLSHKQREFFAKPQRYTSKVSNFGQQLKAYQTLRMLYGSMTKSQLKTTYAQARASQGRPGDMLLSLLERRLDMVLYRASFATSVYEARQLVAHNHVLLNGVYTKNASTLLKSGDVLSCDSTVHTKILEKMVEKQTLHQDEQALKEWPQMNEHLEINYANGTCVLLYAPQYVDFPCQVRVDRVLQALES</sequence>
<dbReference type="InterPro" id="IPR001912">
    <property type="entry name" value="Ribosomal_uS4_N"/>
</dbReference>
<dbReference type="Pfam" id="PF01479">
    <property type="entry name" value="S4"/>
    <property type="match status" value="1"/>
</dbReference>